<feature type="non-terminal residue" evidence="1">
    <location>
        <position position="1"/>
    </location>
</feature>
<name>X1UGB5_9ZZZZ</name>
<reference evidence="1" key="1">
    <citation type="journal article" date="2014" name="Front. Microbiol.">
        <title>High frequency of phylogenetically diverse reductive dehalogenase-homologous genes in deep subseafloor sedimentary metagenomes.</title>
        <authorList>
            <person name="Kawai M."/>
            <person name="Futagami T."/>
            <person name="Toyoda A."/>
            <person name="Takaki Y."/>
            <person name="Nishi S."/>
            <person name="Hori S."/>
            <person name="Arai W."/>
            <person name="Tsubouchi T."/>
            <person name="Morono Y."/>
            <person name="Uchiyama I."/>
            <person name="Ito T."/>
            <person name="Fujiyama A."/>
            <person name="Inagaki F."/>
            <person name="Takami H."/>
        </authorList>
    </citation>
    <scope>NUCLEOTIDE SEQUENCE</scope>
    <source>
        <strain evidence="1">Expedition CK06-06</strain>
    </source>
</reference>
<proteinExistence type="predicted"/>
<accession>X1UGB5</accession>
<dbReference type="AlphaFoldDB" id="X1UGB5"/>
<gene>
    <name evidence="1" type="ORF">S12H4_28447</name>
</gene>
<sequence>FRARFKHSVQDERPFTYEAEGKFISFKPAGMWWTPGNGKVVARPAMHAIGRLVKGKIEYPNALGNGVDIELSTGRTKWRKEVTIKSLESLGAIPANAEFLEIGFEVETDFDIEGWDKKSDYQFNKAIKLGEMSQIESVKARDSGEFSEEEIAKAEEEDIDLSRLERGNAFLKVIDSRFYLIKQIPVSYFEQAVYPVITDTTISYGSEYPFNEAETKFISCAALDATHFVVGYRAPSPNYYGYARIGVVTGDAIAYGSEYPFYEARVFEVSCAALDDTHFVVGYRT</sequence>
<evidence type="ECO:0000313" key="1">
    <source>
        <dbReference type="EMBL" id="GAJ02617.1"/>
    </source>
</evidence>
<feature type="non-terminal residue" evidence="1">
    <location>
        <position position="285"/>
    </location>
</feature>
<comment type="caution">
    <text evidence="1">The sequence shown here is derived from an EMBL/GenBank/DDBJ whole genome shotgun (WGS) entry which is preliminary data.</text>
</comment>
<protein>
    <submittedName>
        <fullName evidence="1">Uncharacterized protein</fullName>
    </submittedName>
</protein>
<dbReference type="EMBL" id="BARW01016319">
    <property type="protein sequence ID" value="GAJ02617.1"/>
    <property type="molecule type" value="Genomic_DNA"/>
</dbReference>
<organism evidence="1">
    <name type="scientific">marine sediment metagenome</name>
    <dbReference type="NCBI Taxonomy" id="412755"/>
    <lineage>
        <taxon>unclassified sequences</taxon>
        <taxon>metagenomes</taxon>
        <taxon>ecological metagenomes</taxon>
    </lineage>
</organism>